<dbReference type="STRING" id="880071.Fleli_0175"/>
<dbReference type="AlphaFoldDB" id="I4AFD9"/>
<dbReference type="KEGG" id="fli:Fleli_0175"/>
<proteinExistence type="predicted"/>
<keyword evidence="2" id="KW-1185">Reference proteome</keyword>
<dbReference type="EMBL" id="CP003345">
    <property type="protein sequence ID" value="AFM02674.1"/>
    <property type="molecule type" value="Genomic_DNA"/>
</dbReference>
<dbReference type="HOGENOM" id="CLU_3135945_0_0_10"/>
<gene>
    <name evidence="1" type="ordered locus">Fleli_0175</name>
</gene>
<protein>
    <submittedName>
        <fullName evidence="1">Uncharacterized protein</fullName>
    </submittedName>
</protein>
<reference evidence="2" key="1">
    <citation type="submission" date="2012-06" db="EMBL/GenBank/DDBJ databases">
        <title>The complete genome of Flexibacter litoralis DSM 6794.</title>
        <authorList>
            <person name="Lucas S."/>
            <person name="Copeland A."/>
            <person name="Lapidus A."/>
            <person name="Glavina del Rio T."/>
            <person name="Dalin E."/>
            <person name="Tice H."/>
            <person name="Bruce D."/>
            <person name="Goodwin L."/>
            <person name="Pitluck S."/>
            <person name="Peters L."/>
            <person name="Ovchinnikova G."/>
            <person name="Lu M."/>
            <person name="Kyrpides N."/>
            <person name="Mavromatis K."/>
            <person name="Ivanova N."/>
            <person name="Brettin T."/>
            <person name="Detter J.C."/>
            <person name="Han C."/>
            <person name="Larimer F."/>
            <person name="Land M."/>
            <person name="Hauser L."/>
            <person name="Markowitz V."/>
            <person name="Cheng J.-F."/>
            <person name="Hugenholtz P."/>
            <person name="Woyke T."/>
            <person name="Wu D."/>
            <person name="Spring S."/>
            <person name="Lang E."/>
            <person name="Kopitz M."/>
            <person name="Brambilla E."/>
            <person name="Klenk H.-P."/>
            <person name="Eisen J.A."/>
        </authorList>
    </citation>
    <scope>NUCLEOTIDE SEQUENCE [LARGE SCALE GENOMIC DNA]</scope>
    <source>
        <strain evidence="2">ATCC 23117 / DSM 6794 / NBRC 15988 / NCIMB 1366 / Sio-4</strain>
    </source>
</reference>
<organism evidence="1 2">
    <name type="scientific">Bernardetia litoralis (strain ATCC 23117 / DSM 6794 / NBRC 15988 / NCIMB 1366 / Fx l1 / Sio-4)</name>
    <name type="common">Flexibacter litoralis</name>
    <dbReference type="NCBI Taxonomy" id="880071"/>
    <lineage>
        <taxon>Bacteria</taxon>
        <taxon>Pseudomonadati</taxon>
        <taxon>Bacteroidota</taxon>
        <taxon>Cytophagia</taxon>
        <taxon>Cytophagales</taxon>
        <taxon>Bernardetiaceae</taxon>
        <taxon>Bernardetia</taxon>
    </lineage>
</organism>
<evidence type="ECO:0000313" key="1">
    <source>
        <dbReference type="EMBL" id="AFM02674.1"/>
    </source>
</evidence>
<evidence type="ECO:0000313" key="2">
    <source>
        <dbReference type="Proteomes" id="UP000006054"/>
    </source>
</evidence>
<dbReference type="Proteomes" id="UP000006054">
    <property type="component" value="Chromosome"/>
</dbReference>
<accession>I4AFD9</accession>
<name>I4AFD9_BERLS</name>
<sequence length="49" mass="5889">MTKDYEKKIESANAFILIANLRRLAMKIEFKQFLSILTLFYEMTPLIYK</sequence>